<keyword evidence="4 5" id="KW-0663">Pyridoxal phosphate</keyword>
<dbReference type="PANTHER" id="PTHR43094:SF1">
    <property type="entry name" value="AMINOTRANSFERASE CLASS-III"/>
    <property type="match status" value="1"/>
</dbReference>
<dbReference type="InterPro" id="IPR015422">
    <property type="entry name" value="PyrdxlP-dep_Trfase_small"/>
</dbReference>
<keyword evidence="3" id="KW-0808">Transferase</keyword>
<dbReference type="PANTHER" id="PTHR43094">
    <property type="entry name" value="AMINOTRANSFERASE"/>
    <property type="match status" value="1"/>
</dbReference>
<dbReference type="InterPro" id="IPR015421">
    <property type="entry name" value="PyrdxlP-dep_Trfase_major"/>
</dbReference>
<dbReference type="OrthoDB" id="9807885at2"/>
<accession>A0A0V8JE89</accession>
<dbReference type="Gene3D" id="3.90.1150.10">
    <property type="entry name" value="Aspartate Aminotransferase, domain 1"/>
    <property type="match status" value="1"/>
</dbReference>
<dbReference type="GO" id="GO:0008483">
    <property type="term" value="F:transaminase activity"/>
    <property type="evidence" value="ECO:0007669"/>
    <property type="project" value="UniProtKB-KW"/>
</dbReference>
<evidence type="ECO:0000256" key="5">
    <source>
        <dbReference type="RuleBase" id="RU003560"/>
    </source>
</evidence>
<dbReference type="InterPro" id="IPR005814">
    <property type="entry name" value="Aminotrans_3"/>
</dbReference>
<evidence type="ECO:0008006" key="8">
    <source>
        <dbReference type="Google" id="ProtNLM"/>
    </source>
</evidence>
<dbReference type="AlphaFoldDB" id="A0A0V8JE89"/>
<dbReference type="InterPro" id="IPR015424">
    <property type="entry name" value="PyrdxlP-dep_Trfase"/>
</dbReference>
<evidence type="ECO:0000256" key="1">
    <source>
        <dbReference type="ARBA" id="ARBA00008954"/>
    </source>
</evidence>
<evidence type="ECO:0000313" key="7">
    <source>
        <dbReference type="Proteomes" id="UP000054099"/>
    </source>
</evidence>
<dbReference type="GO" id="GO:0030170">
    <property type="term" value="F:pyridoxal phosphate binding"/>
    <property type="evidence" value="ECO:0007669"/>
    <property type="project" value="InterPro"/>
</dbReference>
<comment type="similarity">
    <text evidence="1 5">Belongs to the class-III pyridoxal-phosphate-dependent aminotransferase family.</text>
</comment>
<dbReference type="Gene3D" id="3.40.640.10">
    <property type="entry name" value="Type I PLP-dependent aspartate aminotransferase-like (Major domain)"/>
    <property type="match status" value="1"/>
</dbReference>
<gene>
    <name evidence="6" type="ORF">AS030_06965</name>
</gene>
<dbReference type="SUPFAM" id="SSF53383">
    <property type="entry name" value="PLP-dependent transferases"/>
    <property type="match status" value="1"/>
</dbReference>
<dbReference type="EMBL" id="LNQN01000001">
    <property type="protein sequence ID" value="KSU85244.1"/>
    <property type="molecule type" value="Genomic_DNA"/>
</dbReference>
<evidence type="ECO:0000313" key="6">
    <source>
        <dbReference type="EMBL" id="KSU85244.1"/>
    </source>
</evidence>
<reference evidence="6 7" key="1">
    <citation type="journal article" date="2014" name="Antonie Van Leeuwenhoek">
        <title>Fictibacillus enclensis sp. nov., isolated from marine sediment.</title>
        <authorList>
            <person name="Dastager S.G."/>
            <person name="Mawlankar R."/>
            <person name="Srinivasan K."/>
            <person name="Tang S.K."/>
            <person name="Lee J.C."/>
            <person name="Ramana V.V."/>
            <person name="Shouche Y.S."/>
        </authorList>
    </citation>
    <scope>NUCLEOTIDE SEQUENCE [LARGE SCALE GENOMIC DNA]</scope>
    <source>
        <strain evidence="6 7">NIO-1003</strain>
    </source>
</reference>
<evidence type="ECO:0000256" key="2">
    <source>
        <dbReference type="ARBA" id="ARBA00022576"/>
    </source>
</evidence>
<dbReference type="RefSeq" id="WP_061969841.1">
    <property type="nucleotide sequence ID" value="NZ_FMAV01000001.1"/>
</dbReference>
<sequence>MEKSGIIKPVLDANYPMISHGKGIYLYDTDGKRYIDGSSGAVTANIGHGVEEIAGVMEKQAKQIAFVYRSHFTSAPAERLANKLAALAPGDLNWTFFVNSGSEATETALKVAIQYFQEQGIRTKTKIISRWTSYHGITLGALSMSGHALRRERFTALLEDFPAVPAPYCYHCPLNKTYPGCGLACGHELEQAIGDIGSENIAAFIFEPIVGAAGGAVTPPPGYYEKIKEICDRHNILTIADEVMTGMGRTGKMFAVEHWGIEPDIMTLGKGMSAGYTPMAATMVSDRIIDVIRKGSKIVMSGHTFSANPLSAAVCGEVIDYMEKHELVRNAEDQGKKLIAGLKDLQKKYPIIGEVRGKGLLCGLEMVSDAATRVPFSVTHRVGEMFISFCFKNGLVIYPAFGGVTGFEGDSVLISPPLTITSFQIYEMLRILDESMEELMNGLISAGILAHKATS</sequence>
<protein>
    <recommendedName>
        <fullName evidence="8">Aminotransferase class III</fullName>
    </recommendedName>
</protein>
<organism evidence="6 7">
    <name type="scientific">Fictibacillus enclensis</name>
    <dbReference type="NCBI Taxonomy" id="1017270"/>
    <lineage>
        <taxon>Bacteria</taxon>
        <taxon>Bacillati</taxon>
        <taxon>Bacillota</taxon>
        <taxon>Bacilli</taxon>
        <taxon>Bacillales</taxon>
        <taxon>Fictibacillaceae</taxon>
        <taxon>Fictibacillus</taxon>
    </lineage>
</organism>
<dbReference type="NCBIfam" id="NF005375">
    <property type="entry name" value="PRK06917.1"/>
    <property type="match status" value="1"/>
</dbReference>
<evidence type="ECO:0000256" key="3">
    <source>
        <dbReference type="ARBA" id="ARBA00022679"/>
    </source>
</evidence>
<dbReference type="Proteomes" id="UP000054099">
    <property type="component" value="Unassembled WGS sequence"/>
</dbReference>
<dbReference type="FunFam" id="3.40.640.10:FF:000014">
    <property type="entry name" value="Adenosylmethionine-8-amino-7-oxononanoate aminotransferase, probable"/>
    <property type="match status" value="1"/>
</dbReference>
<keyword evidence="2" id="KW-0032">Aminotransferase</keyword>
<dbReference type="Pfam" id="PF00202">
    <property type="entry name" value="Aminotran_3"/>
    <property type="match status" value="1"/>
</dbReference>
<name>A0A0V8JE89_9BACL</name>
<keyword evidence="7" id="KW-1185">Reference proteome</keyword>
<evidence type="ECO:0000256" key="4">
    <source>
        <dbReference type="ARBA" id="ARBA00022898"/>
    </source>
</evidence>
<proteinExistence type="inferred from homology"/>
<dbReference type="CDD" id="cd00610">
    <property type="entry name" value="OAT_like"/>
    <property type="match status" value="1"/>
</dbReference>
<comment type="caution">
    <text evidence="6">The sequence shown here is derived from an EMBL/GenBank/DDBJ whole genome shotgun (WGS) entry which is preliminary data.</text>
</comment>